<organism evidence="1 2">
    <name type="scientific">Saguinus oedipus</name>
    <name type="common">Cotton-top tamarin</name>
    <name type="synonym">Oedipomidas oedipus</name>
    <dbReference type="NCBI Taxonomy" id="9490"/>
    <lineage>
        <taxon>Eukaryota</taxon>
        <taxon>Metazoa</taxon>
        <taxon>Chordata</taxon>
        <taxon>Craniata</taxon>
        <taxon>Vertebrata</taxon>
        <taxon>Euteleostomi</taxon>
        <taxon>Mammalia</taxon>
        <taxon>Eutheria</taxon>
        <taxon>Euarchontoglires</taxon>
        <taxon>Primates</taxon>
        <taxon>Haplorrhini</taxon>
        <taxon>Platyrrhini</taxon>
        <taxon>Cebidae</taxon>
        <taxon>Callitrichinae</taxon>
        <taxon>Saguinus</taxon>
    </lineage>
</organism>
<keyword evidence="2" id="KW-1185">Reference proteome</keyword>
<dbReference type="PANTHER" id="PTHR12062">
    <property type="entry name" value="N-ACETYLGLUCOSAMINYLTRANSFERASE VI"/>
    <property type="match status" value="1"/>
</dbReference>
<comment type="caution">
    <text evidence="1">The sequence shown here is derived from an EMBL/GenBank/DDBJ whole genome shotgun (WGS) entry which is preliminary data.</text>
</comment>
<dbReference type="EMBL" id="JASSZA010000006">
    <property type="protein sequence ID" value="KAK2109349.1"/>
    <property type="molecule type" value="Genomic_DNA"/>
</dbReference>
<evidence type="ECO:0000313" key="2">
    <source>
        <dbReference type="Proteomes" id="UP001266305"/>
    </source>
</evidence>
<dbReference type="InterPro" id="IPR006759">
    <property type="entry name" value="Glyco_transf_54"/>
</dbReference>
<name>A0ABQ9VIZ4_SAGOE</name>
<gene>
    <name evidence="1" type="ORF">P7K49_014514</name>
</gene>
<protein>
    <submittedName>
        <fullName evidence="1">Uncharacterized protein</fullName>
    </submittedName>
</protein>
<dbReference type="Proteomes" id="UP001266305">
    <property type="component" value="Unassembled WGS sequence"/>
</dbReference>
<accession>A0ABQ9VIZ4</accession>
<dbReference type="PANTHER" id="PTHR12062:SF11">
    <property type="entry name" value="ALPHA-1,3-MANNOSYL-GLYCOPROTEIN 4-BETA-N-ACETYLGLUCOSAMINYLTRANSFERASE-LIKE PROTEIN MGAT4E"/>
    <property type="match status" value="1"/>
</dbReference>
<sequence length="120" mass="13554">MTPIDDSGKPNPLQTFLFYCRVSYAAFDHKQKATGLQKKNTISPNNLPAAVFTDMQVSNVHFPWEAYTLDESFFWTHNISIGNHLTVVLNHPANLNRVQVMMGSIVDGRYALEKGWVELG</sequence>
<proteinExistence type="predicted"/>
<reference evidence="1 2" key="1">
    <citation type="submission" date="2023-05" db="EMBL/GenBank/DDBJ databases">
        <title>B98-5 Cell Line De Novo Hybrid Assembly: An Optical Mapping Approach.</title>
        <authorList>
            <person name="Kananen K."/>
            <person name="Auerbach J.A."/>
            <person name="Kautto E."/>
            <person name="Blachly J.S."/>
        </authorList>
    </citation>
    <scope>NUCLEOTIDE SEQUENCE [LARGE SCALE GENOMIC DNA]</scope>
    <source>
        <strain evidence="1">B95-8</strain>
        <tissue evidence="1">Cell line</tissue>
    </source>
</reference>
<evidence type="ECO:0000313" key="1">
    <source>
        <dbReference type="EMBL" id="KAK2109349.1"/>
    </source>
</evidence>